<evidence type="ECO:0000313" key="8">
    <source>
        <dbReference type="EMBL" id="TDQ49370.1"/>
    </source>
</evidence>
<dbReference type="PROSITE" id="PS50109">
    <property type="entry name" value="HIS_KIN"/>
    <property type="match status" value="1"/>
</dbReference>
<reference evidence="8 9" key="1">
    <citation type="submission" date="2019-03" db="EMBL/GenBank/DDBJ databases">
        <title>Genomic Encyclopedia of Type Strains, Phase IV (KMG-IV): sequencing the most valuable type-strain genomes for metagenomic binning, comparative biology and taxonomic classification.</title>
        <authorList>
            <person name="Goeker M."/>
        </authorList>
    </citation>
    <scope>NUCLEOTIDE SEQUENCE [LARGE SCALE GENOMIC DNA]</scope>
    <source>
        <strain evidence="8 9">DSM 103792</strain>
    </source>
</reference>
<dbReference type="AlphaFoldDB" id="A0A4R6UQ54"/>
<dbReference type="EC" id="2.7.13.3" evidence="2"/>
<feature type="transmembrane region" description="Helical" evidence="6">
    <location>
        <begin position="16"/>
        <end position="38"/>
    </location>
</feature>
<dbReference type="InterPro" id="IPR003661">
    <property type="entry name" value="HisK_dim/P_dom"/>
</dbReference>
<dbReference type="EMBL" id="SNYM01000004">
    <property type="protein sequence ID" value="TDQ49370.1"/>
    <property type="molecule type" value="Genomic_DNA"/>
</dbReference>
<dbReference type="Pfam" id="PF00512">
    <property type="entry name" value="HisKA"/>
    <property type="match status" value="1"/>
</dbReference>
<dbReference type="CDD" id="cd00082">
    <property type="entry name" value="HisKA"/>
    <property type="match status" value="1"/>
</dbReference>
<evidence type="ECO:0000256" key="6">
    <source>
        <dbReference type="SAM" id="Phobius"/>
    </source>
</evidence>
<dbReference type="GO" id="GO:0007234">
    <property type="term" value="P:osmosensory signaling via phosphorelay pathway"/>
    <property type="evidence" value="ECO:0007669"/>
    <property type="project" value="TreeGrafter"/>
</dbReference>
<feature type="transmembrane region" description="Helical" evidence="6">
    <location>
        <begin position="286"/>
        <end position="306"/>
    </location>
</feature>
<protein>
    <recommendedName>
        <fullName evidence="2">histidine kinase</fullName>
        <ecNumber evidence="2">2.7.13.3</ecNumber>
    </recommendedName>
</protein>
<dbReference type="Proteomes" id="UP000295375">
    <property type="component" value="Unassembled WGS sequence"/>
</dbReference>
<dbReference type="OrthoDB" id="1931120at2"/>
<keyword evidence="5 8" id="KW-0418">Kinase</keyword>
<dbReference type="SUPFAM" id="SSF55874">
    <property type="entry name" value="ATPase domain of HSP90 chaperone/DNA topoisomerase II/histidine kinase"/>
    <property type="match status" value="1"/>
</dbReference>
<dbReference type="SMART" id="SM00387">
    <property type="entry name" value="HATPase_c"/>
    <property type="match status" value="1"/>
</dbReference>
<feature type="domain" description="Histidine kinase" evidence="7">
    <location>
        <begin position="344"/>
        <end position="558"/>
    </location>
</feature>
<dbReference type="GO" id="GO:0000156">
    <property type="term" value="F:phosphorelay response regulator activity"/>
    <property type="evidence" value="ECO:0007669"/>
    <property type="project" value="TreeGrafter"/>
</dbReference>
<evidence type="ECO:0000256" key="5">
    <source>
        <dbReference type="ARBA" id="ARBA00022777"/>
    </source>
</evidence>
<accession>A0A4R6UQ54</accession>
<dbReference type="PRINTS" id="PR00344">
    <property type="entry name" value="BCTRLSENSOR"/>
</dbReference>
<dbReference type="InterPro" id="IPR036890">
    <property type="entry name" value="HATPase_C_sf"/>
</dbReference>
<feature type="transmembrane region" description="Helical" evidence="6">
    <location>
        <begin position="258"/>
        <end position="274"/>
    </location>
</feature>
<dbReference type="InterPro" id="IPR005467">
    <property type="entry name" value="His_kinase_dom"/>
</dbReference>
<dbReference type="Pfam" id="PF02518">
    <property type="entry name" value="HATPase_c"/>
    <property type="match status" value="1"/>
</dbReference>
<evidence type="ECO:0000256" key="4">
    <source>
        <dbReference type="ARBA" id="ARBA00022679"/>
    </source>
</evidence>
<dbReference type="SMART" id="SM00388">
    <property type="entry name" value="HisKA"/>
    <property type="match status" value="1"/>
</dbReference>
<dbReference type="RefSeq" id="WP_133588895.1">
    <property type="nucleotide sequence ID" value="NZ_CP037953.1"/>
</dbReference>
<dbReference type="InterPro" id="IPR004358">
    <property type="entry name" value="Sig_transdc_His_kin-like_C"/>
</dbReference>
<comment type="caution">
    <text evidence="8">The sequence shown here is derived from an EMBL/GenBank/DDBJ whole genome shotgun (WGS) entry which is preliminary data.</text>
</comment>
<dbReference type="GO" id="GO:0030295">
    <property type="term" value="F:protein kinase activator activity"/>
    <property type="evidence" value="ECO:0007669"/>
    <property type="project" value="TreeGrafter"/>
</dbReference>
<sequence length="558" mass="64366">MRLNSAIVIKLLHHRWLPAIVAGVVLLLSIVNGINHWLNAKQPGQREFSFAVQERLYVLDQRLDMLTDALKDYRTLLQAVPRVDRSVVEQFGNNLLERYPEIRTLSVSDVYSAQRTEQLVQISRQRGQPVITDVEHSDAPVLDMSRLNFYDERDQRLRILPASDGESSERALDLFLPVFYLAEQRHSTALLSVVHMRIDIGKSFAIARQPLPRVGIDYLLFDDQRQLMQSFPARTRAQVPASSEWPRLMREARYKSEYAFLVGGLNWMMVAISTDDAFNISAWHLWFEPLLGLLLALAIFAIARYWQRLYIQKQQQAELFQQRWRQEQLHAKHMDEELTHLTYILAHDFRAPLRHLRSYPHIALEELGEQINNEARTALTRIAETADKLGKLMDDLLKFSRIGRSALKPKVINLSAIASASYLAVKKRYPEAESQLRCTPELMVWADPELMRIVLDELFDNGFKYTAHRLVAEFAFGVDFSTDTAAFFVRDNGEGIQPAEINRLFQPFNQVNAEDRFGGRGIGLAIVRRVIERHGGRCWIESKPEQQTSIYFTLPAQN</sequence>
<comment type="catalytic activity">
    <reaction evidence="1">
        <text>ATP + protein L-histidine = ADP + protein N-phospho-L-histidine.</text>
        <dbReference type="EC" id="2.7.13.3"/>
    </reaction>
</comment>
<evidence type="ECO:0000259" key="7">
    <source>
        <dbReference type="PROSITE" id="PS50109"/>
    </source>
</evidence>
<keyword evidence="6" id="KW-0472">Membrane</keyword>
<dbReference type="GO" id="GO:0000155">
    <property type="term" value="F:phosphorelay sensor kinase activity"/>
    <property type="evidence" value="ECO:0007669"/>
    <property type="project" value="InterPro"/>
</dbReference>
<dbReference type="PANTHER" id="PTHR42878:SF15">
    <property type="entry name" value="BACTERIOPHYTOCHROME"/>
    <property type="match status" value="1"/>
</dbReference>
<dbReference type="SUPFAM" id="SSF47384">
    <property type="entry name" value="Homodimeric domain of signal transducing histidine kinase"/>
    <property type="match status" value="1"/>
</dbReference>
<keyword evidence="4" id="KW-0808">Transferase</keyword>
<gene>
    <name evidence="8" type="ORF">EV696_10474</name>
</gene>
<dbReference type="Gene3D" id="1.10.287.130">
    <property type="match status" value="1"/>
</dbReference>
<dbReference type="Gene3D" id="3.30.565.10">
    <property type="entry name" value="Histidine kinase-like ATPase, C-terminal domain"/>
    <property type="match status" value="1"/>
</dbReference>
<dbReference type="InterPro" id="IPR050351">
    <property type="entry name" value="BphY/WalK/GraS-like"/>
</dbReference>
<keyword evidence="9" id="KW-1185">Reference proteome</keyword>
<evidence type="ECO:0000256" key="2">
    <source>
        <dbReference type="ARBA" id="ARBA00012438"/>
    </source>
</evidence>
<name>A0A4R6UQ54_9GAMM</name>
<proteinExistence type="predicted"/>
<dbReference type="PANTHER" id="PTHR42878">
    <property type="entry name" value="TWO-COMPONENT HISTIDINE KINASE"/>
    <property type="match status" value="1"/>
</dbReference>
<keyword evidence="6" id="KW-1133">Transmembrane helix</keyword>
<keyword evidence="6" id="KW-0812">Transmembrane</keyword>
<organism evidence="8 9">
    <name type="scientific">Permianibacter aggregans</name>
    <dbReference type="NCBI Taxonomy" id="1510150"/>
    <lineage>
        <taxon>Bacteria</taxon>
        <taxon>Pseudomonadati</taxon>
        <taxon>Pseudomonadota</taxon>
        <taxon>Gammaproteobacteria</taxon>
        <taxon>Pseudomonadales</taxon>
        <taxon>Pseudomonadaceae</taxon>
        <taxon>Permianibacter</taxon>
    </lineage>
</organism>
<dbReference type="InterPro" id="IPR036097">
    <property type="entry name" value="HisK_dim/P_sf"/>
</dbReference>
<evidence type="ECO:0000313" key="9">
    <source>
        <dbReference type="Proteomes" id="UP000295375"/>
    </source>
</evidence>
<keyword evidence="3" id="KW-0597">Phosphoprotein</keyword>
<evidence type="ECO:0000256" key="3">
    <source>
        <dbReference type="ARBA" id="ARBA00022553"/>
    </source>
</evidence>
<evidence type="ECO:0000256" key="1">
    <source>
        <dbReference type="ARBA" id="ARBA00000085"/>
    </source>
</evidence>
<dbReference type="InterPro" id="IPR003594">
    <property type="entry name" value="HATPase_dom"/>
</dbReference>